<keyword evidence="3" id="KW-0809">Transit peptide</keyword>
<evidence type="ECO:0000256" key="1">
    <source>
        <dbReference type="ARBA" id="ARBA00007692"/>
    </source>
</evidence>
<evidence type="ECO:0000313" key="5">
    <source>
        <dbReference type="Proteomes" id="UP000288805"/>
    </source>
</evidence>
<dbReference type="EMBL" id="QGNW01000006">
    <property type="protein sequence ID" value="RVX20574.1"/>
    <property type="molecule type" value="Genomic_DNA"/>
</dbReference>
<dbReference type="PANTHER" id="PTHR13068">
    <property type="entry name" value="CGI-12 PROTEIN-RELATED"/>
    <property type="match status" value="1"/>
</dbReference>
<dbReference type="Proteomes" id="UP000288805">
    <property type="component" value="Unassembled WGS sequence"/>
</dbReference>
<evidence type="ECO:0000256" key="2">
    <source>
        <dbReference type="ARBA" id="ARBA00022472"/>
    </source>
</evidence>
<comment type="caution">
    <text evidence="4">The sequence shown here is derived from an EMBL/GenBank/DDBJ whole genome shotgun (WGS) entry which is preliminary data.</text>
</comment>
<dbReference type="SMART" id="SM00733">
    <property type="entry name" value="Mterf"/>
    <property type="match status" value="2"/>
</dbReference>
<evidence type="ECO:0000256" key="3">
    <source>
        <dbReference type="ARBA" id="ARBA00022946"/>
    </source>
</evidence>
<keyword evidence="2" id="KW-0805">Transcription regulation</keyword>
<dbReference type="AlphaFoldDB" id="A0A438KH95"/>
<dbReference type="GO" id="GO:0003676">
    <property type="term" value="F:nucleic acid binding"/>
    <property type="evidence" value="ECO:0007669"/>
    <property type="project" value="InterPro"/>
</dbReference>
<dbReference type="PANTHER" id="PTHR13068:SF133">
    <property type="entry name" value="MITOCHONDRIAL TRANSCRIPTION TERMINATION FACTOR FAMILY PROTEIN"/>
    <property type="match status" value="1"/>
</dbReference>
<dbReference type="GO" id="GO:0006353">
    <property type="term" value="P:DNA-templated transcription termination"/>
    <property type="evidence" value="ECO:0007669"/>
    <property type="project" value="UniProtKB-KW"/>
</dbReference>
<dbReference type="Pfam" id="PF02536">
    <property type="entry name" value="mTERF"/>
    <property type="match status" value="1"/>
</dbReference>
<sequence>MVHFESSEGPDSVLAFLKNHGFSDTQIAKLITRRPRLVCSDPEETLLPKIEFFNSIGIRGPDFTRILTQNPNIWFRSVKKRLAPCYDFIKSVVLSEDKAGYYFEGST</sequence>
<gene>
    <name evidence="4" type="ORF">CK203_002820</name>
</gene>
<dbReference type="InterPro" id="IPR038538">
    <property type="entry name" value="MTERF_sf"/>
</dbReference>
<name>A0A438KH95_VITVI</name>
<reference evidence="4 5" key="1">
    <citation type="journal article" date="2018" name="PLoS Genet.">
        <title>Population sequencing reveals clonal diversity and ancestral inbreeding in the grapevine cultivar Chardonnay.</title>
        <authorList>
            <person name="Roach M.J."/>
            <person name="Johnson D.L."/>
            <person name="Bohlmann J."/>
            <person name="van Vuuren H.J."/>
            <person name="Jones S.J."/>
            <person name="Pretorius I.S."/>
            <person name="Schmidt S.A."/>
            <person name="Borneman A.R."/>
        </authorList>
    </citation>
    <scope>NUCLEOTIDE SEQUENCE [LARGE SCALE GENOMIC DNA]</scope>
    <source>
        <strain evidence="5">cv. Chardonnay</strain>
        <tissue evidence="4">Leaf</tissue>
    </source>
</reference>
<keyword evidence="2" id="KW-0806">Transcription termination</keyword>
<protein>
    <submittedName>
        <fullName evidence="4">Uncharacterized protein</fullName>
    </submittedName>
</protein>
<proteinExistence type="inferred from homology"/>
<comment type="similarity">
    <text evidence="1">Belongs to the mTERF family.</text>
</comment>
<dbReference type="Gene3D" id="1.25.70.10">
    <property type="entry name" value="Transcription termination factor 3, mitochondrial"/>
    <property type="match status" value="1"/>
</dbReference>
<accession>A0A438KH95</accession>
<evidence type="ECO:0000313" key="4">
    <source>
        <dbReference type="EMBL" id="RVX20574.1"/>
    </source>
</evidence>
<dbReference type="InterPro" id="IPR003690">
    <property type="entry name" value="MTERF"/>
</dbReference>
<organism evidence="4 5">
    <name type="scientific">Vitis vinifera</name>
    <name type="common">Grape</name>
    <dbReference type="NCBI Taxonomy" id="29760"/>
    <lineage>
        <taxon>Eukaryota</taxon>
        <taxon>Viridiplantae</taxon>
        <taxon>Streptophyta</taxon>
        <taxon>Embryophyta</taxon>
        <taxon>Tracheophyta</taxon>
        <taxon>Spermatophyta</taxon>
        <taxon>Magnoliopsida</taxon>
        <taxon>eudicotyledons</taxon>
        <taxon>Gunneridae</taxon>
        <taxon>Pentapetalae</taxon>
        <taxon>rosids</taxon>
        <taxon>Vitales</taxon>
        <taxon>Vitaceae</taxon>
        <taxon>Viteae</taxon>
        <taxon>Vitis</taxon>
    </lineage>
</organism>
<keyword evidence="2" id="KW-0804">Transcription</keyword>